<evidence type="ECO:0000313" key="5">
    <source>
        <dbReference type="Proteomes" id="UP001152607"/>
    </source>
</evidence>
<accession>A0A9W4UU98</accession>
<gene>
    <name evidence="4" type="ORF">PDIGIT_LOCUS14778</name>
</gene>
<dbReference type="CDD" id="cd00067">
    <property type="entry name" value="GAL4"/>
    <property type="match status" value="1"/>
</dbReference>
<dbReference type="SUPFAM" id="SSF57701">
    <property type="entry name" value="Zn2/Cys6 DNA-binding domain"/>
    <property type="match status" value="1"/>
</dbReference>
<dbReference type="EMBL" id="CAOQHR010000012">
    <property type="protein sequence ID" value="CAI6341579.1"/>
    <property type="molecule type" value="Genomic_DNA"/>
</dbReference>
<protein>
    <recommendedName>
        <fullName evidence="3">Zn(2)-C6 fungal-type domain-containing protein</fullName>
    </recommendedName>
</protein>
<name>A0A9W4UU98_9PLEO</name>
<dbReference type="AlphaFoldDB" id="A0A9W4UU98"/>
<dbReference type="PROSITE" id="PS00463">
    <property type="entry name" value="ZN2_CY6_FUNGAL_1"/>
    <property type="match status" value="1"/>
</dbReference>
<evidence type="ECO:0000256" key="1">
    <source>
        <dbReference type="ARBA" id="ARBA00023242"/>
    </source>
</evidence>
<dbReference type="Pfam" id="PF00172">
    <property type="entry name" value="Zn_clus"/>
    <property type="match status" value="1"/>
</dbReference>
<feature type="compositionally biased region" description="Basic and acidic residues" evidence="2">
    <location>
        <begin position="578"/>
        <end position="590"/>
    </location>
</feature>
<dbReference type="InterPro" id="IPR050797">
    <property type="entry name" value="Carb_Metab_Trans_Reg"/>
</dbReference>
<dbReference type="CDD" id="cd12148">
    <property type="entry name" value="fungal_TF_MHR"/>
    <property type="match status" value="1"/>
</dbReference>
<organism evidence="4 5">
    <name type="scientific">Periconia digitata</name>
    <dbReference type="NCBI Taxonomy" id="1303443"/>
    <lineage>
        <taxon>Eukaryota</taxon>
        <taxon>Fungi</taxon>
        <taxon>Dikarya</taxon>
        <taxon>Ascomycota</taxon>
        <taxon>Pezizomycotina</taxon>
        <taxon>Dothideomycetes</taxon>
        <taxon>Pleosporomycetidae</taxon>
        <taxon>Pleosporales</taxon>
        <taxon>Massarineae</taxon>
        <taxon>Periconiaceae</taxon>
        <taxon>Periconia</taxon>
    </lineage>
</organism>
<dbReference type="PANTHER" id="PTHR31668:SF24">
    <property type="entry name" value="TRANSCRIPTION FACTOR, PUTATIVE-RELATED"/>
    <property type="match status" value="1"/>
</dbReference>
<dbReference type="InterPro" id="IPR036864">
    <property type="entry name" value="Zn2-C6_fun-type_DNA-bd_sf"/>
</dbReference>
<reference evidence="4" key="1">
    <citation type="submission" date="2023-01" db="EMBL/GenBank/DDBJ databases">
        <authorList>
            <person name="Van Ghelder C."/>
            <person name="Rancurel C."/>
        </authorList>
    </citation>
    <scope>NUCLEOTIDE SEQUENCE</scope>
    <source>
        <strain evidence="4">CNCM I-4278</strain>
    </source>
</reference>
<sequence length="608" mass="68737">MESSTPKRVSKACDACKLRKVKCNGQERCQQCSHLGLRCVYSATNKTRSQGKRGRIISEYKSKTTNLSLTSPPILPAGTPLNGLPSPHAILPFTLDRNVVSSPTESEPQYGPGFFLDLLPAYVEGVYPVQPVIPEKELHDYIQVMHVDAEVRSFVFAFGACTLNLTRQGAERTEEIRHTIETLMNYSIQTMKPPYKSFHSSVMRAMQTMFIHNCLMSMSASDAAFYYMRDSISAIQLLRIDNAEVMSHLPPAERSRRQRLYWQAFIHERFVAILDYRDAILPPLETLPEDDSTIPIQIHEGFNQIIKLFRLLDGDFLKNWLGSQGGRVTSTWIEAKSRELELSSEDTALQFSQLTTMQRADLAITREWLRTLVWRLAMSQTLLSSRSSKQCLSLLFPVRLSQNLRSQIYNMSRHDIEVHGSSITQKLFEITDTIADVLLHVPATTLAEIALRIDDFLFILDFVLKFPTLDNTRRGILLEKLERLQSMFPEVCSSASSPNMPFDAQSPSTDPWYQVAHSKIAANYGGSAEGEGESALPPSLVSPVEGLSIVSSSFDQEGQQQSSSSQQQQQQQQALQRQQEEEQMLKDERQATWNHISRRLSMATFAVS</sequence>
<proteinExistence type="predicted"/>
<evidence type="ECO:0000259" key="3">
    <source>
        <dbReference type="PROSITE" id="PS50048"/>
    </source>
</evidence>
<dbReference type="GO" id="GO:0008270">
    <property type="term" value="F:zinc ion binding"/>
    <property type="evidence" value="ECO:0007669"/>
    <property type="project" value="InterPro"/>
</dbReference>
<dbReference type="SMART" id="SM00066">
    <property type="entry name" value="GAL4"/>
    <property type="match status" value="1"/>
</dbReference>
<feature type="region of interest" description="Disordered" evidence="2">
    <location>
        <begin position="553"/>
        <end position="590"/>
    </location>
</feature>
<dbReference type="PROSITE" id="PS50048">
    <property type="entry name" value="ZN2_CY6_FUNGAL_2"/>
    <property type="match status" value="1"/>
</dbReference>
<dbReference type="PANTHER" id="PTHR31668">
    <property type="entry name" value="GLUCOSE TRANSPORT TRANSCRIPTION REGULATOR RGT1-RELATED-RELATED"/>
    <property type="match status" value="1"/>
</dbReference>
<dbReference type="OrthoDB" id="2740448at2759"/>
<keyword evidence="1" id="KW-0539">Nucleus</keyword>
<evidence type="ECO:0000313" key="4">
    <source>
        <dbReference type="EMBL" id="CAI6341579.1"/>
    </source>
</evidence>
<dbReference type="GO" id="GO:0000981">
    <property type="term" value="F:DNA-binding transcription factor activity, RNA polymerase II-specific"/>
    <property type="evidence" value="ECO:0007669"/>
    <property type="project" value="InterPro"/>
</dbReference>
<dbReference type="Gene3D" id="4.10.240.10">
    <property type="entry name" value="Zn(2)-C6 fungal-type DNA-binding domain"/>
    <property type="match status" value="1"/>
</dbReference>
<evidence type="ECO:0000256" key="2">
    <source>
        <dbReference type="SAM" id="MobiDB-lite"/>
    </source>
</evidence>
<dbReference type="Proteomes" id="UP001152607">
    <property type="component" value="Unassembled WGS sequence"/>
</dbReference>
<feature type="domain" description="Zn(2)-C6 fungal-type" evidence="3">
    <location>
        <begin position="12"/>
        <end position="41"/>
    </location>
</feature>
<feature type="compositionally biased region" description="Low complexity" evidence="2">
    <location>
        <begin position="553"/>
        <end position="577"/>
    </location>
</feature>
<dbReference type="InterPro" id="IPR001138">
    <property type="entry name" value="Zn2Cys6_DnaBD"/>
</dbReference>
<comment type="caution">
    <text evidence="4">The sequence shown here is derived from an EMBL/GenBank/DDBJ whole genome shotgun (WGS) entry which is preliminary data.</text>
</comment>
<keyword evidence="5" id="KW-1185">Reference proteome</keyword>